<comment type="caution">
    <text evidence="10">The sequence shown here is derived from an EMBL/GenBank/DDBJ whole genome shotgun (WGS) entry which is preliminary data.</text>
</comment>
<evidence type="ECO:0000259" key="9">
    <source>
        <dbReference type="PROSITE" id="PS50949"/>
    </source>
</evidence>
<dbReference type="EMBL" id="LJJC01000004">
    <property type="protein sequence ID" value="KQL54237.1"/>
    <property type="molecule type" value="Genomic_DNA"/>
</dbReference>
<dbReference type="SUPFAM" id="SSF53383">
    <property type="entry name" value="PLP-dependent transferases"/>
    <property type="match status" value="1"/>
</dbReference>
<evidence type="ECO:0000256" key="6">
    <source>
        <dbReference type="ARBA" id="ARBA00023015"/>
    </source>
</evidence>
<dbReference type="InterPro" id="IPR051446">
    <property type="entry name" value="HTH_trans_reg/aminotransferase"/>
</dbReference>
<dbReference type="CDD" id="cd07377">
    <property type="entry name" value="WHTH_GntR"/>
    <property type="match status" value="1"/>
</dbReference>
<dbReference type="AlphaFoldDB" id="A0A0Q3WYC6"/>
<sequence>MDWKPDRNKKTPIYIQISEYIENGITDGTFPVDKPLPSERTLAQALGVNRSTIVSAYAELEASGLVERKKGSGTIISRDIWGLTKKRIPSWNKYIEAGTFLPNIPVMQRIRKETEENHLINLASGELSADLFPNDFIQETLMKTKFTGNLGYDHPQGNIDLRNTIVEHVREYRKIETKPESILITSGAQQAIHLIIQCLLKPGDAVVIENPSYSFSLPIFKTAGLKVFHLSAEKSGWNPAELIPIHKKHRIKMIFTNPIYQNPTGTLMPSHKRKELLDISSEFGIPIIEDDPYSLLSFTEEHPSTLKSMDVNGNVLYISSLSKIAAPGLRIGWIIGPPPVIERLADAKQQFDFGHSTFSQWIGNQFLSSCYLEEHLHLLKRELKSRRDAIMSNLIQYFGSHVEFQKPLGGIHLWCQFKNEVNENLLLENSIKEGVIFAPGSTLGTEKGCIRLTYARGDENTIHQGVKRLFHAFEKTR</sequence>
<comment type="cofactor">
    <cofactor evidence="1">
        <name>pyridoxal 5'-phosphate</name>
        <dbReference type="ChEBI" id="CHEBI:597326"/>
    </cofactor>
</comment>
<dbReference type="Pfam" id="PF00392">
    <property type="entry name" value="GntR"/>
    <property type="match status" value="1"/>
</dbReference>
<dbReference type="InterPro" id="IPR004839">
    <property type="entry name" value="Aminotransferase_I/II_large"/>
</dbReference>
<dbReference type="Gene3D" id="1.10.10.10">
    <property type="entry name" value="Winged helix-like DNA-binding domain superfamily/Winged helix DNA-binding domain"/>
    <property type="match status" value="1"/>
</dbReference>
<reference evidence="10 11" key="1">
    <citation type="submission" date="2015-09" db="EMBL/GenBank/DDBJ databases">
        <title>Genome sequencing project for genomic taxonomy and phylogenomics of Bacillus-like bacteria.</title>
        <authorList>
            <person name="Liu B."/>
            <person name="Wang J."/>
            <person name="Zhu Y."/>
            <person name="Liu G."/>
            <person name="Chen Q."/>
            <person name="Chen Z."/>
            <person name="Lan J."/>
            <person name="Che J."/>
            <person name="Ge C."/>
            <person name="Shi H."/>
            <person name="Pan Z."/>
            <person name="Liu X."/>
        </authorList>
    </citation>
    <scope>NUCLEOTIDE SEQUENCE [LARGE SCALE GENOMIC DNA]</scope>
    <source>
        <strain evidence="10 11">LMG 18435</strain>
    </source>
</reference>
<dbReference type="Gene3D" id="3.40.640.10">
    <property type="entry name" value="Type I PLP-dependent aspartate aminotransferase-like (Major domain)"/>
    <property type="match status" value="1"/>
</dbReference>
<dbReference type="Pfam" id="PF00155">
    <property type="entry name" value="Aminotran_1_2"/>
    <property type="match status" value="1"/>
</dbReference>
<dbReference type="STRING" id="157838.AN964_12535"/>
<dbReference type="InterPro" id="IPR015421">
    <property type="entry name" value="PyrdxlP-dep_Trfase_major"/>
</dbReference>
<dbReference type="InterPro" id="IPR015422">
    <property type="entry name" value="PyrdxlP-dep_Trfase_small"/>
</dbReference>
<dbReference type="InterPro" id="IPR036390">
    <property type="entry name" value="WH_DNA-bd_sf"/>
</dbReference>
<organism evidence="10 11">
    <name type="scientific">Heyndrickxia shackletonii</name>
    <dbReference type="NCBI Taxonomy" id="157838"/>
    <lineage>
        <taxon>Bacteria</taxon>
        <taxon>Bacillati</taxon>
        <taxon>Bacillota</taxon>
        <taxon>Bacilli</taxon>
        <taxon>Bacillales</taxon>
        <taxon>Bacillaceae</taxon>
        <taxon>Heyndrickxia</taxon>
    </lineage>
</organism>
<proteinExistence type="inferred from homology"/>
<dbReference type="PANTHER" id="PTHR46577">
    <property type="entry name" value="HTH-TYPE TRANSCRIPTIONAL REGULATORY PROTEIN GABR"/>
    <property type="match status" value="1"/>
</dbReference>
<evidence type="ECO:0000313" key="10">
    <source>
        <dbReference type="EMBL" id="KQL54237.1"/>
    </source>
</evidence>
<name>A0A0Q3WYC6_9BACI</name>
<evidence type="ECO:0000256" key="7">
    <source>
        <dbReference type="ARBA" id="ARBA00023125"/>
    </source>
</evidence>
<evidence type="ECO:0000313" key="11">
    <source>
        <dbReference type="Proteomes" id="UP000051888"/>
    </source>
</evidence>
<dbReference type="GO" id="GO:0003700">
    <property type="term" value="F:DNA-binding transcription factor activity"/>
    <property type="evidence" value="ECO:0007669"/>
    <property type="project" value="InterPro"/>
</dbReference>
<dbReference type="GO" id="GO:0003677">
    <property type="term" value="F:DNA binding"/>
    <property type="evidence" value="ECO:0007669"/>
    <property type="project" value="UniProtKB-KW"/>
</dbReference>
<dbReference type="PANTHER" id="PTHR46577:SF2">
    <property type="entry name" value="TRANSCRIPTIONAL REGULATORY PROTEIN"/>
    <property type="match status" value="1"/>
</dbReference>
<gene>
    <name evidence="10" type="ORF">AN964_12535</name>
</gene>
<dbReference type="FunFam" id="3.40.640.10:FF:000023">
    <property type="entry name" value="Transcriptional regulator, GntR family"/>
    <property type="match status" value="1"/>
</dbReference>
<keyword evidence="6" id="KW-0805">Transcription regulation</keyword>
<comment type="similarity">
    <text evidence="2">In the C-terminal section; belongs to the class-I pyridoxal-phosphate-dependent aminotransferase family.</text>
</comment>
<evidence type="ECO:0000256" key="1">
    <source>
        <dbReference type="ARBA" id="ARBA00001933"/>
    </source>
</evidence>
<dbReference type="Proteomes" id="UP000051888">
    <property type="component" value="Unassembled WGS sequence"/>
</dbReference>
<feature type="domain" description="HTH gntR-type" evidence="9">
    <location>
        <begin position="11"/>
        <end position="79"/>
    </location>
</feature>
<dbReference type="PATRIC" id="fig|157838.3.peg.2776"/>
<keyword evidence="11" id="KW-1185">Reference proteome</keyword>
<dbReference type="SMART" id="SM00345">
    <property type="entry name" value="HTH_GNTR"/>
    <property type="match status" value="1"/>
</dbReference>
<dbReference type="GO" id="GO:0030170">
    <property type="term" value="F:pyridoxal phosphate binding"/>
    <property type="evidence" value="ECO:0007669"/>
    <property type="project" value="InterPro"/>
</dbReference>
<dbReference type="OrthoDB" id="9802328at2"/>
<dbReference type="PRINTS" id="PR00035">
    <property type="entry name" value="HTHGNTR"/>
</dbReference>
<keyword evidence="5" id="KW-0663">Pyridoxal phosphate</keyword>
<dbReference type="Gene3D" id="3.90.1150.10">
    <property type="entry name" value="Aspartate Aminotransferase, domain 1"/>
    <property type="match status" value="1"/>
</dbReference>
<evidence type="ECO:0000256" key="8">
    <source>
        <dbReference type="ARBA" id="ARBA00023163"/>
    </source>
</evidence>
<keyword evidence="8" id="KW-0804">Transcription</keyword>
<accession>A0A0Q3WYC6</accession>
<keyword evidence="4" id="KW-0808">Transferase</keyword>
<evidence type="ECO:0000256" key="3">
    <source>
        <dbReference type="ARBA" id="ARBA00022576"/>
    </source>
</evidence>
<evidence type="ECO:0000256" key="2">
    <source>
        <dbReference type="ARBA" id="ARBA00005384"/>
    </source>
</evidence>
<dbReference type="CDD" id="cd00609">
    <property type="entry name" value="AAT_like"/>
    <property type="match status" value="1"/>
</dbReference>
<dbReference type="SUPFAM" id="SSF46785">
    <property type="entry name" value="Winged helix' DNA-binding domain"/>
    <property type="match status" value="1"/>
</dbReference>
<protein>
    <submittedName>
        <fullName evidence="10">GntR family transcriptional regulator</fullName>
    </submittedName>
</protein>
<dbReference type="RefSeq" id="WP_055740002.1">
    <property type="nucleotide sequence ID" value="NZ_JAAIWL010000025.1"/>
</dbReference>
<evidence type="ECO:0000256" key="5">
    <source>
        <dbReference type="ARBA" id="ARBA00022898"/>
    </source>
</evidence>
<dbReference type="InterPro" id="IPR000524">
    <property type="entry name" value="Tscrpt_reg_HTH_GntR"/>
</dbReference>
<dbReference type="InterPro" id="IPR036388">
    <property type="entry name" value="WH-like_DNA-bd_sf"/>
</dbReference>
<dbReference type="PROSITE" id="PS50949">
    <property type="entry name" value="HTH_GNTR"/>
    <property type="match status" value="1"/>
</dbReference>
<dbReference type="GO" id="GO:0008483">
    <property type="term" value="F:transaminase activity"/>
    <property type="evidence" value="ECO:0007669"/>
    <property type="project" value="UniProtKB-KW"/>
</dbReference>
<dbReference type="InterPro" id="IPR015424">
    <property type="entry name" value="PyrdxlP-dep_Trfase"/>
</dbReference>
<keyword evidence="7" id="KW-0238">DNA-binding</keyword>
<evidence type="ECO:0000256" key="4">
    <source>
        <dbReference type="ARBA" id="ARBA00022679"/>
    </source>
</evidence>
<keyword evidence="3" id="KW-0032">Aminotransferase</keyword>